<feature type="transmembrane region" description="Helical" evidence="6">
    <location>
        <begin position="439"/>
        <end position="464"/>
    </location>
</feature>
<comment type="caution">
    <text evidence="8">The sequence shown here is derived from an EMBL/GenBank/DDBJ whole genome shotgun (WGS) entry which is preliminary data.</text>
</comment>
<evidence type="ECO:0000256" key="5">
    <source>
        <dbReference type="ARBA" id="ARBA00023012"/>
    </source>
</evidence>
<dbReference type="SUPFAM" id="SSF48452">
    <property type="entry name" value="TPR-like"/>
    <property type="match status" value="1"/>
</dbReference>
<proteinExistence type="predicted"/>
<evidence type="ECO:0000256" key="3">
    <source>
        <dbReference type="ARBA" id="ARBA00022679"/>
    </source>
</evidence>
<dbReference type="Pfam" id="PF17140">
    <property type="entry name" value="DUF5113"/>
    <property type="match status" value="2"/>
</dbReference>
<evidence type="ECO:0000256" key="2">
    <source>
        <dbReference type="ARBA" id="ARBA00012438"/>
    </source>
</evidence>
<sequence>MIVAKYVWNLLCAAVVCGALLPACGGRGEANRLAAETDSLNRQAYEVRYKNLDASLQAAKQAFRLSADYSDGRAEALNNLAFCAFMQMDFEHSARLYREAARTGRNEIEHLIADVGMMKICQRTSMNKEFYDYRNRALHRMKRIDEDRSSITDEWLQKRLNYGISEFYIVSGIYYYYLQQDKEALEAINAIPEEILWGDTSQWLYYLYMRGSGGMYEADSPEKIVLGELGYLLDCLQAGHVGGYVYFEANAMQAIAELLNFRSNRKLVEEKRSGLLRLINPDNIELDSLPLRYARNALQLFKRYGDWYQISGTYRTIATYYNHAGKPEKALANLKKALDYVNLHHEKYYHCEDTLDRLRTFVPNAPASVELAWINDEGIKTVPEWIARLREQLSRTYAAMDCKQESDYNRNVYLDILDYTRQDKELESRYQTLKHESRLLNAMLMLVVLSLIVLTALFIGLSIYRKKRNTLYLQKLKHLLTLCRKITGGVPADAADRDEVKDAVLRAVKDDLLQMFGATGLHVVLDGEESAEEDVSETKNKLTFELVSPGKQKPVGKLFLFRSKKLRKEEEAYIRLLLPYLAWTLENGMNFVLLSDERKRLEKELYAHEQRLAEYKCQNEVKKACLSIVTGILPYIDRTVNEIHKLQSFAYAQAKDVRRGKLDYISELITKINEYNDILACWIKMRQGELSLSVENFGLDELFSVIAKGRRTFEQKHQQLTVVPTQAVVKADKSLTLFMINTLAENARKYTPEGGCIEVKAEETDTYVEISVTDNGPGLSADDISLILDSKVYDSSSIGLSTATDASGLRKQKGHGFGLMNCKGIIEKYRKTNPIFNVCLFSIESKLGKGSRFYFRLPKGIRKSIGVGLLFLFSWMGTACSGQAGDKTAAAPVMEYDSLLVKANNYANLVYDCNVNGRYQEALMLADSVFHYMNTHHAHYSGSRTPMLSLYSKSEPAEQTWLAQGFVTDYYILLDVRNEAAVAALAVKDFRVYRYNNNAYTVLYKKLSKDTSLEEYCLQMQQSANNKWIALVVFILSVLACLSAYYVLYVRRRLYYRYNMEQVFAINRAIFSASAAWSEKGELAIRPEQLTGIFGELKELVPIDNMVLAAYDDESHSLRYTYCFPEKENQNESADSVQQCFDKQIPQWTENIGWSCLPLWIESGDEKQSIGVLALNLFRPFTREEDRLAVELVTGYLSVVLYHTIIQVRRKYSDIELAEDDARRSRFEENQLHVQNMVLDNCLSTIKHETMYYPNRIKQILERMDDGLPEAETDTQLEAMAELVGYYKDVFTLLTACAARQLDDVTFRRSEVKVQGLAEYAGKYLKKLIRKQQVEIQMEVDCESLTVIGDEVLLRFLLANLLEEAVRYAHPGKLKLSVRNENGFARFDFTDCRRVYTQETLNALFYPDKSRMCPAGSSGTLVGTEYLVCKQIIREHDDYAGRRGCRINASPATGEGFTVWFTVPLSQKRI</sequence>
<dbReference type="SMART" id="SM00387">
    <property type="entry name" value="HATPase_c"/>
    <property type="match status" value="2"/>
</dbReference>
<dbReference type="InterPro" id="IPR019734">
    <property type="entry name" value="TPR_rpt"/>
</dbReference>
<keyword evidence="6" id="KW-0472">Membrane</keyword>
<evidence type="ECO:0000313" key="8">
    <source>
        <dbReference type="EMBL" id="MBD8001147.1"/>
    </source>
</evidence>
<organism evidence="8 9">
    <name type="scientific">Phocaeicola faecium</name>
    <dbReference type="NCBI Taxonomy" id="2762213"/>
    <lineage>
        <taxon>Bacteria</taxon>
        <taxon>Pseudomonadati</taxon>
        <taxon>Bacteroidota</taxon>
        <taxon>Bacteroidia</taxon>
        <taxon>Bacteroidales</taxon>
        <taxon>Bacteroidaceae</taxon>
        <taxon>Phocaeicola</taxon>
    </lineage>
</organism>
<reference evidence="8 9" key="1">
    <citation type="submission" date="2020-08" db="EMBL/GenBank/DDBJ databases">
        <title>A Genomic Blueprint of the Chicken Gut Microbiome.</title>
        <authorList>
            <person name="Gilroy R."/>
            <person name="Ravi A."/>
            <person name="Getino M."/>
            <person name="Pursley I."/>
            <person name="Horton D.L."/>
            <person name="Alikhan N.-F."/>
            <person name="Baker D."/>
            <person name="Gharbi K."/>
            <person name="Hall N."/>
            <person name="Watson M."/>
            <person name="Adriaenssens E.M."/>
            <person name="Foster-Nyarko E."/>
            <person name="Jarju S."/>
            <person name="Secka A."/>
            <person name="Antonio M."/>
            <person name="Oren A."/>
            <person name="Chaudhuri R."/>
            <person name="La Ragione R.M."/>
            <person name="Hildebrand F."/>
            <person name="Pallen M.J."/>
        </authorList>
    </citation>
    <scope>NUCLEOTIDE SEQUENCE [LARGE SCALE GENOMIC DNA]</scope>
    <source>
        <strain evidence="8 9">Sa1YUN3</strain>
    </source>
</reference>
<dbReference type="EC" id="2.7.13.3" evidence="2"/>
<feature type="domain" description="Histidine kinase" evidence="7">
    <location>
        <begin position="684"/>
        <end position="861"/>
    </location>
</feature>
<accession>A0ABR8V8X6</accession>
<dbReference type="InterPro" id="IPR050736">
    <property type="entry name" value="Sensor_HK_Regulatory"/>
</dbReference>
<keyword evidence="3" id="KW-0808">Transferase</keyword>
<comment type="catalytic activity">
    <reaction evidence="1">
        <text>ATP + protein L-histidine = ADP + protein N-phospho-L-histidine.</text>
        <dbReference type="EC" id="2.7.13.3"/>
    </reaction>
</comment>
<evidence type="ECO:0000256" key="1">
    <source>
        <dbReference type="ARBA" id="ARBA00000085"/>
    </source>
</evidence>
<evidence type="ECO:0000256" key="4">
    <source>
        <dbReference type="ARBA" id="ARBA00022777"/>
    </source>
</evidence>
<keyword evidence="4" id="KW-0418">Kinase</keyword>
<name>A0ABR8V8X6_9BACT</name>
<dbReference type="InterPro" id="IPR011990">
    <property type="entry name" value="TPR-like_helical_dom_sf"/>
</dbReference>
<dbReference type="EMBL" id="JACSPQ010000001">
    <property type="protein sequence ID" value="MBD8001147.1"/>
    <property type="molecule type" value="Genomic_DNA"/>
</dbReference>
<evidence type="ECO:0000256" key="6">
    <source>
        <dbReference type="SAM" id="Phobius"/>
    </source>
</evidence>
<dbReference type="InterPro" id="IPR033405">
    <property type="entry name" value="DUF5112"/>
</dbReference>
<dbReference type="SUPFAM" id="SSF55874">
    <property type="entry name" value="ATPase domain of HSP90 chaperone/DNA topoisomerase II/histidine kinase"/>
    <property type="match status" value="2"/>
</dbReference>
<dbReference type="InterPro" id="IPR036890">
    <property type="entry name" value="HATPase_C_sf"/>
</dbReference>
<dbReference type="InterPro" id="IPR003594">
    <property type="entry name" value="HATPase_dom"/>
</dbReference>
<dbReference type="Gene3D" id="3.30.565.10">
    <property type="entry name" value="Histidine kinase-like ATPase, C-terminal domain"/>
    <property type="match status" value="2"/>
</dbReference>
<gene>
    <name evidence="8" type="ORF">H9626_02800</name>
</gene>
<feature type="transmembrane region" description="Helical" evidence="6">
    <location>
        <begin position="1028"/>
        <end position="1050"/>
    </location>
</feature>
<dbReference type="Pfam" id="PF02518">
    <property type="entry name" value="HATPase_c"/>
    <property type="match status" value="2"/>
</dbReference>
<dbReference type="PANTHER" id="PTHR43711">
    <property type="entry name" value="TWO-COMPONENT HISTIDINE KINASE"/>
    <property type="match status" value="1"/>
</dbReference>
<dbReference type="RefSeq" id="WP_191709513.1">
    <property type="nucleotide sequence ID" value="NZ_JACSPQ010000001.1"/>
</dbReference>
<dbReference type="Pfam" id="PF17139">
    <property type="entry name" value="DUF5112"/>
    <property type="match status" value="1"/>
</dbReference>
<dbReference type="PANTHER" id="PTHR43711:SF31">
    <property type="entry name" value="HISTIDINE KINASE"/>
    <property type="match status" value="1"/>
</dbReference>
<dbReference type="InterPro" id="IPR005467">
    <property type="entry name" value="His_kinase_dom"/>
</dbReference>
<dbReference type="SMART" id="SM00028">
    <property type="entry name" value="TPR"/>
    <property type="match status" value="2"/>
</dbReference>
<dbReference type="Proteomes" id="UP000616346">
    <property type="component" value="Unassembled WGS sequence"/>
</dbReference>
<keyword evidence="6" id="KW-1133">Transmembrane helix</keyword>
<dbReference type="PROSITE" id="PS50109">
    <property type="entry name" value="HIS_KIN"/>
    <property type="match status" value="1"/>
</dbReference>
<keyword evidence="6" id="KW-0812">Transmembrane</keyword>
<keyword evidence="5" id="KW-0902">Two-component regulatory system</keyword>
<evidence type="ECO:0000313" key="9">
    <source>
        <dbReference type="Proteomes" id="UP000616346"/>
    </source>
</evidence>
<protein>
    <recommendedName>
        <fullName evidence="2">histidine kinase</fullName>
        <ecNumber evidence="2">2.7.13.3</ecNumber>
    </recommendedName>
</protein>
<dbReference type="InterPro" id="IPR033406">
    <property type="entry name" value="DUF5113"/>
</dbReference>
<evidence type="ECO:0000259" key="7">
    <source>
        <dbReference type="PROSITE" id="PS50109"/>
    </source>
</evidence>
<keyword evidence="9" id="KW-1185">Reference proteome</keyword>